<dbReference type="InterPro" id="IPR036390">
    <property type="entry name" value="WH_DNA-bd_sf"/>
</dbReference>
<feature type="domain" description="HTH gntR-type" evidence="4">
    <location>
        <begin position="12"/>
        <end position="80"/>
    </location>
</feature>
<dbReference type="Gene3D" id="1.10.10.10">
    <property type="entry name" value="Winged helix-like DNA-binding domain superfamily/Winged helix DNA-binding domain"/>
    <property type="match status" value="1"/>
</dbReference>
<dbReference type="InterPro" id="IPR036388">
    <property type="entry name" value="WH-like_DNA-bd_sf"/>
</dbReference>
<evidence type="ECO:0000256" key="2">
    <source>
        <dbReference type="ARBA" id="ARBA00023125"/>
    </source>
</evidence>
<dbReference type="PANTHER" id="PTHR38445:SF9">
    <property type="entry name" value="HTH-TYPE TRANSCRIPTIONAL REPRESSOR YTRA"/>
    <property type="match status" value="1"/>
</dbReference>
<dbReference type="Proteomes" id="UP000267368">
    <property type="component" value="Unassembled WGS sequence"/>
</dbReference>
<keyword evidence="6" id="KW-1185">Reference proteome</keyword>
<dbReference type="Pfam" id="PF00392">
    <property type="entry name" value="GntR"/>
    <property type="match status" value="1"/>
</dbReference>
<keyword evidence="3" id="KW-0804">Transcription</keyword>
<dbReference type="SUPFAM" id="SSF46785">
    <property type="entry name" value="Winged helix' DNA-binding domain"/>
    <property type="match status" value="1"/>
</dbReference>
<dbReference type="OrthoDB" id="4307011at2"/>
<evidence type="ECO:0000259" key="4">
    <source>
        <dbReference type="PROSITE" id="PS50949"/>
    </source>
</evidence>
<dbReference type="PANTHER" id="PTHR38445">
    <property type="entry name" value="HTH-TYPE TRANSCRIPTIONAL REPRESSOR YTRA"/>
    <property type="match status" value="1"/>
</dbReference>
<protein>
    <submittedName>
        <fullName evidence="5">GntR family transcriptional regulator</fullName>
    </submittedName>
</protein>
<sequence>MALFEVNEKSSLPVWLQLKNRFIYLITSGYYKTDDQLPTVRGLAAEVGVNYNTVSKVYGSLEEDGYIVSKRRQGAFVADVSERCDVSVSAVSEGLAREYLKRCLEVGMTLDDAERQILKTIKEQRDAQAGGEPAKGGVRFVRFDDADCGHASRGA</sequence>
<evidence type="ECO:0000313" key="6">
    <source>
        <dbReference type="Proteomes" id="UP000267368"/>
    </source>
</evidence>
<proteinExistence type="predicted"/>
<gene>
    <name evidence="5" type="ORF">DMP07_05930</name>
</gene>
<dbReference type="CDD" id="cd07377">
    <property type="entry name" value="WHTH_GntR"/>
    <property type="match status" value="1"/>
</dbReference>
<name>A0A3N0AF58_9ACTN</name>
<dbReference type="GO" id="GO:0003700">
    <property type="term" value="F:DNA-binding transcription factor activity"/>
    <property type="evidence" value="ECO:0007669"/>
    <property type="project" value="InterPro"/>
</dbReference>
<dbReference type="GO" id="GO:0003677">
    <property type="term" value="F:DNA binding"/>
    <property type="evidence" value="ECO:0007669"/>
    <property type="project" value="UniProtKB-KW"/>
</dbReference>
<keyword evidence="2" id="KW-0238">DNA-binding</keyword>
<evidence type="ECO:0000313" key="5">
    <source>
        <dbReference type="EMBL" id="RNL19897.1"/>
    </source>
</evidence>
<dbReference type="InterPro" id="IPR000524">
    <property type="entry name" value="Tscrpt_reg_HTH_GntR"/>
</dbReference>
<keyword evidence="1" id="KW-0805">Transcription regulation</keyword>
<evidence type="ECO:0000256" key="3">
    <source>
        <dbReference type="ARBA" id="ARBA00023163"/>
    </source>
</evidence>
<accession>A0A3N0AF58</accession>
<dbReference type="AlphaFoldDB" id="A0A3N0AF58"/>
<dbReference type="RefSeq" id="WP_123198218.1">
    <property type="nucleotide sequence ID" value="NZ_QICB01000003.1"/>
</dbReference>
<dbReference type="EMBL" id="QICB01000003">
    <property type="protein sequence ID" value="RNL19897.1"/>
    <property type="molecule type" value="Genomic_DNA"/>
</dbReference>
<evidence type="ECO:0000256" key="1">
    <source>
        <dbReference type="ARBA" id="ARBA00023015"/>
    </source>
</evidence>
<dbReference type="PROSITE" id="PS50949">
    <property type="entry name" value="HTH_GNTR"/>
    <property type="match status" value="1"/>
</dbReference>
<organism evidence="5 6">
    <name type="scientific">Slackia faecicanis</name>
    <dbReference type="NCBI Taxonomy" id="255723"/>
    <lineage>
        <taxon>Bacteria</taxon>
        <taxon>Bacillati</taxon>
        <taxon>Actinomycetota</taxon>
        <taxon>Coriobacteriia</taxon>
        <taxon>Eggerthellales</taxon>
        <taxon>Eggerthellaceae</taxon>
        <taxon>Slackia</taxon>
    </lineage>
</organism>
<dbReference type="SMART" id="SM00345">
    <property type="entry name" value="HTH_GNTR"/>
    <property type="match status" value="1"/>
</dbReference>
<comment type="caution">
    <text evidence="5">The sequence shown here is derived from an EMBL/GenBank/DDBJ whole genome shotgun (WGS) entry which is preliminary data.</text>
</comment>
<reference evidence="6" key="1">
    <citation type="submission" date="2018-05" db="EMBL/GenBank/DDBJ databases">
        <title>Genome Sequencing of selected type strains of the family Eggerthellaceae.</title>
        <authorList>
            <person name="Danylec N."/>
            <person name="Stoll D.A."/>
            <person name="Doetsch A."/>
            <person name="Huch M."/>
        </authorList>
    </citation>
    <scope>NUCLEOTIDE SEQUENCE [LARGE SCALE GENOMIC DNA]</scope>
    <source>
        <strain evidence="6">DSM 17537</strain>
    </source>
</reference>